<proteinExistence type="predicted"/>
<dbReference type="InterPro" id="IPR036188">
    <property type="entry name" value="FAD/NAD-bd_sf"/>
</dbReference>
<feature type="non-terminal residue" evidence="1">
    <location>
        <position position="82"/>
    </location>
</feature>
<name>A0A699XC28_TANCI</name>
<comment type="caution">
    <text evidence="1">The sequence shown here is derived from an EMBL/GenBank/DDBJ whole genome shotgun (WGS) entry which is preliminary data.</text>
</comment>
<dbReference type="EMBL" id="BKCJ011843496">
    <property type="protein sequence ID" value="GFD57642.1"/>
    <property type="molecule type" value="Genomic_DNA"/>
</dbReference>
<reference evidence="1" key="1">
    <citation type="journal article" date="2019" name="Sci. Rep.">
        <title>Draft genome of Tanacetum cinerariifolium, the natural source of mosquito coil.</title>
        <authorList>
            <person name="Yamashiro T."/>
            <person name="Shiraishi A."/>
            <person name="Satake H."/>
            <person name="Nakayama K."/>
        </authorList>
    </citation>
    <scope>NUCLEOTIDE SEQUENCE</scope>
</reference>
<dbReference type="AlphaFoldDB" id="A0A699XC28"/>
<evidence type="ECO:0000313" key="1">
    <source>
        <dbReference type="EMBL" id="GFD57642.1"/>
    </source>
</evidence>
<protein>
    <submittedName>
        <fullName evidence="1">Uncharacterized protein</fullName>
    </submittedName>
</protein>
<gene>
    <name evidence="1" type="ORF">Tci_929611</name>
</gene>
<accession>A0A699XC28</accession>
<dbReference type="Gene3D" id="3.50.50.60">
    <property type="entry name" value="FAD/NAD(P)-binding domain"/>
    <property type="match status" value="1"/>
</dbReference>
<sequence>MSADWAAQRIKGLSLGAAVIDGLKRSLGLNKRPNDGMQAKTLLESFRYPRLGPGMMWDAARDRVLEQGNHILMGHALKQLAQ</sequence>
<organism evidence="1">
    <name type="scientific">Tanacetum cinerariifolium</name>
    <name type="common">Dalmatian daisy</name>
    <name type="synonym">Chrysanthemum cinerariifolium</name>
    <dbReference type="NCBI Taxonomy" id="118510"/>
    <lineage>
        <taxon>Eukaryota</taxon>
        <taxon>Viridiplantae</taxon>
        <taxon>Streptophyta</taxon>
        <taxon>Embryophyta</taxon>
        <taxon>Tracheophyta</taxon>
        <taxon>Spermatophyta</taxon>
        <taxon>Magnoliopsida</taxon>
        <taxon>eudicotyledons</taxon>
        <taxon>Gunneridae</taxon>
        <taxon>Pentapetalae</taxon>
        <taxon>asterids</taxon>
        <taxon>campanulids</taxon>
        <taxon>Asterales</taxon>
        <taxon>Asteraceae</taxon>
        <taxon>Asteroideae</taxon>
        <taxon>Anthemideae</taxon>
        <taxon>Anthemidinae</taxon>
        <taxon>Tanacetum</taxon>
    </lineage>
</organism>